<proteinExistence type="predicted"/>
<dbReference type="EMBL" id="CP013243">
    <property type="protein sequence ID" value="APH14134.1"/>
    <property type="molecule type" value="Genomic_DNA"/>
</dbReference>
<evidence type="ECO:0008006" key="3">
    <source>
        <dbReference type="Google" id="ProtNLM"/>
    </source>
</evidence>
<organism evidence="1 2">
    <name type="scientific">Clostridium sporogenes</name>
    <dbReference type="NCBI Taxonomy" id="1509"/>
    <lineage>
        <taxon>Bacteria</taxon>
        <taxon>Bacillati</taxon>
        <taxon>Bacillota</taxon>
        <taxon>Clostridia</taxon>
        <taxon>Eubacteriales</taxon>
        <taxon>Clostridiaceae</taxon>
        <taxon>Clostridium</taxon>
    </lineage>
</organism>
<accession>A0A1L3NDD3</accession>
<dbReference type="Proteomes" id="UP000182204">
    <property type="component" value="Chromosome"/>
</dbReference>
<sequence>MIKIDYLIENKNTIDEVAKQLNTNDIKYLINLLNEKNNEVRYTAFLVLQSRSQMFSDVYKYWKDFCKKLSNSNSYQRSIGIMLIAENNRWDEQNKFEDIIDIYLSHCEDEKFITARQTIQSINKWIVYKKSLLSLVVRKLISIDISKYKDSQGKLLLLDIISVLSQIQKIQPTNDIVEYIDNAIKGEYLNNKDIKEIEKLF</sequence>
<reference evidence="1 2" key="1">
    <citation type="submission" date="2015-11" db="EMBL/GenBank/DDBJ databases">
        <authorList>
            <person name="Hill K.K."/>
            <person name="Shirey T.B."/>
            <person name="Raphael B."/>
            <person name="Daligault H.E."/>
            <person name="Davenport K.W."/>
            <person name="Bruce D.C."/>
            <person name="Foley B.T."/>
            <person name="Johnson S.L."/>
        </authorList>
    </citation>
    <scope>NUCLEOTIDE SEQUENCE [LARGE SCALE GENOMIC DNA]</scope>
    <source>
        <strain evidence="1 2">CDC_1632</strain>
    </source>
</reference>
<dbReference type="RefSeq" id="WP_072586846.1">
    <property type="nucleotide sequence ID" value="NZ_CP013243.1"/>
</dbReference>
<dbReference type="AlphaFoldDB" id="A0A1L3NDD3"/>
<dbReference type="SUPFAM" id="SSF48371">
    <property type="entry name" value="ARM repeat"/>
    <property type="match status" value="1"/>
</dbReference>
<name>A0A1L3NDD3_CLOSG</name>
<gene>
    <name evidence="1" type="ORF">NPD5_3601</name>
</gene>
<evidence type="ECO:0000313" key="2">
    <source>
        <dbReference type="Proteomes" id="UP000182204"/>
    </source>
</evidence>
<dbReference type="InterPro" id="IPR016024">
    <property type="entry name" value="ARM-type_fold"/>
</dbReference>
<protein>
    <recommendedName>
        <fullName evidence="3">HEAT repeat domain-containing protein</fullName>
    </recommendedName>
</protein>
<evidence type="ECO:0000313" key="1">
    <source>
        <dbReference type="EMBL" id="APH14134.1"/>
    </source>
</evidence>